<reference evidence="1 2" key="1">
    <citation type="submission" date="2020-12" db="EMBL/GenBank/DDBJ databases">
        <title>Bacterial novel species Pedobacter sp. SD-b isolated from soil.</title>
        <authorList>
            <person name="Jung H.-Y."/>
        </authorList>
    </citation>
    <scope>NUCLEOTIDE SEQUENCE [LARGE SCALE GENOMIC DNA]</scope>
    <source>
        <strain evidence="1 2">SD-b</strain>
    </source>
</reference>
<evidence type="ECO:0008006" key="3">
    <source>
        <dbReference type="Google" id="ProtNLM"/>
    </source>
</evidence>
<gene>
    <name evidence="1" type="ORF">I5M32_12015</name>
</gene>
<name>A0ABS1BLC1_9SPHI</name>
<keyword evidence="2" id="KW-1185">Reference proteome</keyword>
<organism evidence="1 2">
    <name type="scientific">Pedobacter segetis</name>
    <dbReference type="NCBI Taxonomy" id="2793069"/>
    <lineage>
        <taxon>Bacteria</taxon>
        <taxon>Pseudomonadati</taxon>
        <taxon>Bacteroidota</taxon>
        <taxon>Sphingobacteriia</taxon>
        <taxon>Sphingobacteriales</taxon>
        <taxon>Sphingobacteriaceae</taxon>
        <taxon>Pedobacter</taxon>
    </lineage>
</organism>
<proteinExistence type="predicted"/>
<evidence type="ECO:0000313" key="1">
    <source>
        <dbReference type="EMBL" id="MBK0383685.1"/>
    </source>
</evidence>
<dbReference type="EMBL" id="JAEHFY010000016">
    <property type="protein sequence ID" value="MBK0383685.1"/>
    <property type="molecule type" value="Genomic_DNA"/>
</dbReference>
<protein>
    <recommendedName>
        <fullName evidence="3">IrrE N-terminal-like domain-containing protein</fullName>
    </recommendedName>
</protein>
<evidence type="ECO:0000313" key="2">
    <source>
        <dbReference type="Proteomes" id="UP000660024"/>
    </source>
</evidence>
<sequence length="127" mass="15036">MPNFVLNFVGYFEGVKIYESKFIDHGHGITLPNFGIFLSPETFSKQKDLWLVKHEFGHILQHRELGFIKFYLKIGLPSLWSAIKQNLLENYYHQNHAVEREANDKSFQYFDKPSDWPIARFPINMSK</sequence>
<dbReference type="Proteomes" id="UP000660024">
    <property type="component" value="Unassembled WGS sequence"/>
</dbReference>
<accession>A0ABS1BLC1</accession>
<comment type="caution">
    <text evidence="1">The sequence shown here is derived from an EMBL/GenBank/DDBJ whole genome shotgun (WGS) entry which is preliminary data.</text>
</comment>